<sequence length="171" mass="18455">MLGLTHAPASARLLAPPANPDEVERAQVEMGVRFPRDLQESLGCHDGLVSWANMLPEQPPIPVAEIVSFWRMSVETAGDDPDLCAPHEEGGEPWWHPQWIPWAQGDGASQVIDMREGPQQGRLGSVASYGTAYFGDGWPSLAAYLSDVADVLDHGGTVGPWAPFLTTDGEL</sequence>
<evidence type="ECO:0000256" key="1">
    <source>
        <dbReference type="SAM" id="MobiDB-lite"/>
    </source>
</evidence>
<dbReference type="SMART" id="SM00860">
    <property type="entry name" value="SMI1_KNR4"/>
    <property type="match status" value="1"/>
</dbReference>
<feature type="region of interest" description="Disordered" evidence="1">
    <location>
        <begin position="1"/>
        <end position="20"/>
    </location>
</feature>
<evidence type="ECO:0000259" key="2">
    <source>
        <dbReference type="SMART" id="SM00860"/>
    </source>
</evidence>
<dbReference type="InterPro" id="IPR018958">
    <property type="entry name" value="Knr4/Smi1-like_dom"/>
</dbReference>
<dbReference type="EMBL" id="JBITYG010000012">
    <property type="protein sequence ID" value="MFI9105420.1"/>
    <property type="molecule type" value="Genomic_DNA"/>
</dbReference>
<comment type="caution">
    <text evidence="3">The sequence shown here is derived from an EMBL/GenBank/DDBJ whole genome shotgun (WGS) entry which is preliminary data.</text>
</comment>
<dbReference type="RefSeq" id="WP_399656104.1">
    <property type="nucleotide sequence ID" value="NZ_JBITYG010000012.1"/>
</dbReference>
<dbReference type="Pfam" id="PF09346">
    <property type="entry name" value="SMI1_KNR4"/>
    <property type="match status" value="1"/>
</dbReference>
<name>A0ABW8CJ74_9ACTN</name>
<organism evidence="3 4">
    <name type="scientific">Streptomyces fildesensis</name>
    <dbReference type="NCBI Taxonomy" id="375757"/>
    <lineage>
        <taxon>Bacteria</taxon>
        <taxon>Bacillati</taxon>
        <taxon>Actinomycetota</taxon>
        <taxon>Actinomycetes</taxon>
        <taxon>Kitasatosporales</taxon>
        <taxon>Streptomycetaceae</taxon>
        <taxon>Streptomyces</taxon>
    </lineage>
</organism>
<protein>
    <submittedName>
        <fullName evidence="3">SMI1/KNR4 family protein</fullName>
    </submittedName>
</protein>
<reference evidence="3 4" key="1">
    <citation type="submission" date="2024-10" db="EMBL/GenBank/DDBJ databases">
        <title>The Natural Products Discovery Center: Release of the First 8490 Sequenced Strains for Exploring Actinobacteria Biosynthetic Diversity.</title>
        <authorList>
            <person name="Kalkreuter E."/>
            <person name="Kautsar S.A."/>
            <person name="Yang D."/>
            <person name="Bader C.D."/>
            <person name="Teijaro C.N."/>
            <person name="Fluegel L."/>
            <person name="Davis C.M."/>
            <person name="Simpson J.R."/>
            <person name="Lauterbach L."/>
            <person name="Steele A.D."/>
            <person name="Gui C."/>
            <person name="Meng S."/>
            <person name="Li G."/>
            <person name="Viehrig K."/>
            <person name="Ye F."/>
            <person name="Su P."/>
            <person name="Kiefer A.F."/>
            <person name="Nichols A."/>
            <person name="Cepeda A.J."/>
            <person name="Yan W."/>
            <person name="Fan B."/>
            <person name="Jiang Y."/>
            <person name="Adhikari A."/>
            <person name="Zheng C.-J."/>
            <person name="Schuster L."/>
            <person name="Cowan T.M."/>
            <person name="Smanski M.J."/>
            <person name="Chevrette M.G."/>
            <person name="De Carvalho L.P.S."/>
            <person name="Shen B."/>
        </authorList>
    </citation>
    <scope>NUCLEOTIDE SEQUENCE [LARGE SCALE GENOMIC DNA]</scope>
    <source>
        <strain evidence="3 4">NPDC053399</strain>
    </source>
</reference>
<feature type="domain" description="Knr4/Smi1-like" evidence="2">
    <location>
        <begin position="17"/>
        <end position="147"/>
    </location>
</feature>
<dbReference type="InterPro" id="IPR037883">
    <property type="entry name" value="Knr4/Smi1-like_sf"/>
</dbReference>
<dbReference type="SUPFAM" id="SSF160631">
    <property type="entry name" value="SMI1/KNR4-like"/>
    <property type="match status" value="1"/>
</dbReference>
<feature type="compositionally biased region" description="Low complexity" evidence="1">
    <location>
        <begin position="7"/>
        <end position="16"/>
    </location>
</feature>
<proteinExistence type="predicted"/>
<accession>A0ABW8CJ74</accession>
<evidence type="ECO:0000313" key="3">
    <source>
        <dbReference type="EMBL" id="MFI9105420.1"/>
    </source>
</evidence>
<evidence type="ECO:0000313" key="4">
    <source>
        <dbReference type="Proteomes" id="UP001614394"/>
    </source>
</evidence>
<keyword evidence="4" id="KW-1185">Reference proteome</keyword>
<gene>
    <name evidence="3" type="ORF">ACIGXA_33410</name>
</gene>
<dbReference type="Proteomes" id="UP001614394">
    <property type="component" value="Unassembled WGS sequence"/>
</dbReference>